<evidence type="ECO:0008006" key="3">
    <source>
        <dbReference type="Google" id="ProtNLM"/>
    </source>
</evidence>
<dbReference type="GeneID" id="59285533"/>
<dbReference type="SUPFAM" id="SSF48403">
    <property type="entry name" value="Ankyrin repeat"/>
    <property type="match status" value="1"/>
</dbReference>
<sequence length="158" mass="17252">MEFGKRQASLLEAITADACLMMVAEEGFTSAVGSILRLRSSANTIEGRDGKIFPTNLIRLERTPVLKMLLNKGVFCRDFVADSSVWSLPVAAKSSMDVYTLLQNFGACFSTALFAAVTANNLTDMKSLEIAVMLVKYGANPEIHTERGDLFTTAEENM</sequence>
<accession>A0A8H6L6T5</accession>
<gene>
    <name evidence="1" type="ORF">HO173_003868</name>
</gene>
<dbReference type="Proteomes" id="UP000578531">
    <property type="component" value="Unassembled WGS sequence"/>
</dbReference>
<evidence type="ECO:0000313" key="1">
    <source>
        <dbReference type="EMBL" id="KAF6237667.1"/>
    </source>
</evidence>
<comment type="caution">
    <text evidence="1">The sequence shown here is derived from an EMBL/GenBank/DDBJ whole genome shotgun (WGS) entry which is preliminary data.</text>
</comment>
<protein>
    <recommendedName>
        <fullName evidence="3">Ankyrin repeat protein</fullName>
    </recommendedName>
</protein>
<name>A0A8H6L6T5_9LECA</name>
<dbReference type="RefSeq" id="XP_037166985.1">
    <property type="nucleotide sequence ID" value="XM_037305792.1"/>
</dbReference>
<keyword evidence="2" id="KW-1185">Reference proteome</keyword>
<dbReference type="EMBL" id="JACCJC010000012">
    <property type="protein sequence ID" value="KAF6237667.1"/>
    <property type="molecule type" value="Genomic_DNA"/>
</dbReference>
<proteinExistence type="predicted"/>
<organism evidence="1 2">
    <name type="scientific">Letharia columbiana</name>
    <dbReference type="NCBI Taxonomy" id="112416"/>
    <lineage>
        <taxon>Eukaryota</taxon>
        <taxon>Fungi</taxon>
        <taxon>Dikarya</taxon>
        <taxon>Ascomycota</taxon>
        <taxon>Pezizomycotina</taxon>
        <taxon>Lecanoromycetes</taxon>
        <taxon>OSLEUM clade</taxon>
        <taxon>Lecanoromycetidae</taxon>
        <taxon>Lecanorales</taxon>
        <taxon>Lecanorineae</taxon>
        <taxon>Parmeliaceae</taxon>
        <taxon>Letharia</taxon>
    </lineage>
</organism>
<dbReference type="AlphaFoldDB" id="A0A8H6L6T5"/>
<reference evidence="1 2" key="1">
    <citation type="journal article" date="2020" name="Genomics">
        <title>Complete, high-quality genomes from long-read metagenomic sequencing of two wolf lichen thalli reveals enigmatic genome architecture.</title>
        <authorList>
            <person name="McKenzie S.K."/>
            <person name="Walston R.F."/>
            <person name="Allen J.L."/>
        </authorList>
    </citation>
    <scope>NUCLEOTIDE SEQUENCE [LARGE SCALE GENOMIC DNA]</scope>
    <source>
        <strain evidence="1">WasteWater2</strain>
    </source>
</reference>
<evidence type="ECO:0000313" key="2">
    <source>
        <dbReference type="Proteomes" id="UP000578531"/>
    </source>
</evidence>
<dbReference type="InterPro" id="IPR036770">
    <property type="entry name" value="Ankyrin_rpt-contain_sf"/>
</dbReference>